<dbReference type="EMBL" id="CM000784">
    <property type="protein sequence ID" value="AQK93272.1"/>
    <property type="molecule type" value="Genomic_DNA"/>
</dbReference>
<dbReference type="KEGG" id="zma:100280776"/>
<dbReference type="PANTHER" id="PTHR33091:SF7">
    <property type="entry name" value="INHIBITOR I FAMILY PROTEIN"/>
    <property type="match status" value="1"/>
</dbReference>
<evidence type="ECO:0000256" key="3">
    <source>
        <dbReference type="ARBA" id="ARBA00022900"/>
    </source>
</evidence>
<dbReference type="InterPro" id="IPR036354">
    <property type="entry name" value="Prot_inh_pot1_sf"/>
</dbReference>
<evidence type="ECO:0000313" key="5">
    <source>
        <dbReference type="EMBL" id="AQK93272.1"/>
    </source>
</evidence>
<keyword evidence="3" id="KW-0722">Serine protease inhibitor</keyword>
<comment type="similarity">
    <text evidence="1">Belongs to the protease inhibitor I13 (potato type I serine protease inhibitor) family.</text>
</comment>
<evidence type="ECO:0000256" key="1">
    <source>
        <dbReference type="ARBA" id="ARBA00008210"/>
    </source>
</evidence>
<gene>
    <name evidence="5" type="ORF">ZEAMMB73_Zm00001d010025</name>
</gene>
<evidence type="ECO:0000313" key="4">
    <source>
        <dbReference type="EMBL" id="ACG25801.1"/>
    </source>
</evidence>
<accession>B6SLR8</accession>
<dbReference type="OrthoDB" id="599354at2759"/>
<protein>
    <submittedName>
        <fullName evidence="4">Subtilisin-chymotrypsin inhibitor CI-1C</fullName>
    </submittedName>
</protein>
<dbReference type="PRINTS" id="PR00292">
    <property type="entry name" value="POTATOINHBTR"/>
</dbReference>
<dbReference type="EMBL" id="EU957879">
    <property type="protein sequence ID" value="ACG29997.1"/>
    <property type="molecule type" value="mRNA"/>
</dbReference>
<dbReference type="OMA" id="WPEVEGM"/>
<dbReference type="SUPFAM" id="SSF54654">
    <property type="entry name" value="CI-2 family of serine protease inhibitors"/>
    <property type="match status" value="1"/>
</dbReference>
<name>B6SLR8_MAIZE</name>
<dbReference type="SMR" id="B6SLR8"/>
<dbReference type="EMBL" id="EU953683">
    <property type="protein sequence ID" value="ACG25801.1"/>
    <property type="molecule type" value="mRNA"/>
</dbReference>
<dbReference type="Pfam" id="PF00280">
    <property type="entry name" value="potato_inhibit"/>
    <property type="match status" value="1"/>
</dbReference>
<dbReference type="AlphaFoldDB" id="B6SLR8"/>
<dbReference type="Gene3D" id="3.30.10.10">
    <property type="entry name" value="Trypsin Inhibitor V, subunit A"/>
    <property type="match status" value="1"/>
</dbReference>
<dbReference type="FunCoup" id="B6SLR8">
    <property type="interactions" value="290"/>
</dbReference>
<dbReference type="STRING" id="4577.B6SLR8"/>
<dbReference type="GO" id="GO:0009611">
    <property type="term" value="P:response to wounding"/>
    <property type="evidence" value="ECO:0007669"/>
    <property type="project" value="InterPro"/>
</dbReference>
<reference evidence="5" key="2">
    <citation type="submission" date="2015-12" db="EMBL/GenBank/DDBJ databases">
        <title>Update maize B73 reference genome by single molecule sequencing technologies.</title>
        <authorList>
            <consortium name="Maize Genome Sequencing Project"/>
            <person name="Ware D."/>
        </authorList>
    </citation>
    <scope>NUCLEOTIDE SEQUENCE</scope>
    <source>
        <tissue evidence="5">Seedling</tissue>
    </source>
</reference>
<dbReference type="PaxDb" id="4577-GRMZM2G058358_P01"/>
<dbReference type="eggNOG" id="ENOG502S6W9">
    <property type="taxonomic scope" value="Eukaryota"/>
</dbReference>
<dbReference type="HOGENOM" id="CLU_158942_0_0_1"/>
<dbReference type="InterPro" id="IPR000864">
    <property type="entry name" value="Prot_inh_pot1"/>
</dbReference>
<dbReference type="IntAct" id="B6SLR8">
    <property type="interactions" value="4"/>
</dbReference>
<dbReference type="GO" id="GO:0004867">
    <property type="term" value="F:serine-type endopeptidase inhibitor activity"/>
    <property type="evidence" value="ECO:0007669"/>
    <property type="project" value="UniProtKB-KW"/>
</dbReference>
<proteinExistence type="evidence at transcript level"/>
<evidence type="ECO:0000256" key="2">
    <source>
        <dbReference type="ARBA" id="ARBA00022690"/>
    </source>
</evidence>
<dbReference type="InParanoid" id="B6SLR8"/>
<reference evidence="4" key="1">
    <citation type="journal article" date="2009" name="Plant Mol. Biol.">
        <title>Insights into corn genes derived from large-scale cDNA sequencing.</title>
        <authorList>
            <person name="Alexandrov N.N."/>
            <person name="Brover V.V."/>
            <person name="Freidin S."/>
            <person name="Troukhan M.E."/>
            <person name="Tatarinova T.V."/>
            <person name="Zhang H."/>
            <person name="Swaller T.J."/>
            <person name="Lu Y.P."/>
            <person name="Bouck J."/>
            <person name="Flavell R.B."/>
            <person name="Feldmann K.A."/>
        </authorList>
    </citation>
    <scope>NUCLEOTIDE SEQUENCE</scope>
</reference>
<sequence length="70" mass="7805">MSHSHSTKTSWPEVEGMPAEVAKRKIQEDRPDIQVILVPVDSAVTDDFNTKRVRVFFDKAGNVAQVPKIG</sequence>
<organism evidence="4">
    <name type="scientific">Zea mays</name>
    <name type="common">Maize</name>
    <dbReference type="NCBI Taxonomy" id="4577"/>
    <lineage>
        <taxon>Eukaryota</taxon>
        <taxon>Viridiplantae</taxon>
        <taxon>Streptophyta</taxon>
        <taxon>Embryophyta</taxon>
        <taxon>Tracheophyta</taxon>
        <taxon>Spermatophyta</taxon>
        <taxon>Magnoliopsida</taxon>
        <taxon>Liliopsida</taxon>
        <taxon>Poales</taxon>
        <taxon>Poaceae</taxon>
        <taxon>PACMAD clade</taxon>
        <taxon>Panicoideae</taxon>
        <taxon>Andropogonodae</taxon>
        <taxon>Andropogoneae</taxon>
        <taxon>Tripsacinae</taxon>
        <taxon>Zea</taxon>
    </lineage>
</organism>
<keyword evidence="2" id="KW-0646">Protease inhibitor</keyword>
<dbReference type="PANTHER" id="PTHR33091">
    <property type="entry name" value="PROTEIN, PUTATIVE, EXPRESSED-RELATED"/>
    <property type="match status" value="1"/>
</dbReference>
<dbReference type="ExpressionAtlas" id="B6SLR8">
    <property type="expression patterns" value="baseline and differential"/>
</dbReference>